<proteinExistence type="predicted"/>
<dbReference type="Gene3D" id="1.10.3330.10">
    <property type="entry name" value="Oxo-4-hydroxy-4-carboxy-5-ureidoimidazoline decarboxylase"/>
    <property type="match status" value="1"/>
</dbReference>
<dbReference type="EC" id="4.1.1.97" evidence="3"/>
<evidence type="ECO:0000256" key="3">
    <source>
        <dbReference type="ARBA" id="ARBA00012257"/>
    </source>
</evidence>
<dbReference type="InterPro" id="IPR036778">
    <property type="entry name" value="OHCU_decarboxylase_sf"/>
</dbReference>
<dbReference type="RefSeq" id="WP_149406800.1">
    <property type="nucleotide sequence ID" value="NZ_JAWLKF010000004.1"/>
</dbReference>
<protein>
    <recommendedName>
        <fullName evidence="3">2-oxo-4-hydroxy-4-carboxy-5-ureidoimidazoline decarboxylase</fullName>
        <ecNumber evidence="3">4.1.1.97</ecNumber>
    </recommendedName>
</protein>
<dbReference type="GO" id="GO:0051997">
    <property type="term" value="F:2-oxo-4-hydroxy-4-carboxy-5-ureidoimidazoline decarboxylase activity"/>
    <property type="evidence" value="ECO:0007669"/>
    <property type="project" value="UniProtKB-EC"/>
</dbReference>
<comment type="pathway">
    <text evidence="2">Purine metabolism; urate degradation; (S)-allantoin from urate: step 3/3.</text>
</comment>
<evidence type="ECO:0000256" key="7">
    <source>
        <dbReference type="SAM" id="MobiDB-lite"/>
    </source>
</evidence>
<dbReference type="SUPFAM" id="SSF158694">
    <property type="entry name" value="UraD-Like"/>
    <property type="match status" value="1"/>
</dbReference>
<accession>A0ABU4D0F2</accession>
<dbReference type="InterPro" id="IPR017595">
    <property type="entry name" value="OHCU_decarboxylase-2"/>
</dbReference>
<evidence type="ECO:0000313" key="9">
    <source>
        <dbReference type="EMBL" id="MDV6303203.1"/>
    </source>
</evidence>
<comment type="caution">
    <text evidence="9">The sequence shown here is derived from an EMBL/GenBank/DDBJ whole genome shotgun (WGS) entry which is preliminary data.</text>
</comment>
<gene>
    <name evidence="9" type="primary">uraD</name>
    <name evidence="9" type="ORF">R3P93_11600</name>
</gene>
<evidence type="ECO:0000259" key="8">
    <source>
        <dbReference type="Pfam" id="PF09349"/>
    </source>
</evidence>
<keyword evidence="10" id="KW-1185">Reference proteome</keyword>
<dbReference type="Pfam" id="PF09349">
    <property type="entry name" value="OHCU_decarbox"/>
    <property type="match status" value="1"/>
</dbReference>
<dbReference type="EMBL" id="JAWLKF010000004">
    <property type="protein sequence ID" value="MDV6303203.1"/>
    <property type="molecule type" value="Genomic_DNA"/>
</dbReference>
<keyword evidence="5" id="KW-0210">Decarboxylase</keyword>
<evidence type="ECO:0000256" key="1">
    <source>
        <dbReference type="ARBA" id="ARBA00001163"/>
    </source>
</evidence>
<evidence type="ECO:0000256" key="6">
    <source>
        <dbReference type="ARBA" id="ARBA00023239"/>
    </source>
</evidence>
<sequence>MKSFLSGSKGRTKSPYGGICIPVDGPSVACTTWICQDPSARSARPQCPIPQCSNAERIDVDASRSTLDTACDRCHAHLVESTFRIAESDTVADLNTASEADAARTLSLCLDVPRWVREVLNARPFTDVQALRHAIHRAATPLTADEVHRTLAVHPRIGETPDGDDASARHASNEQSGVDVSDEGVEQRLRAGNLAYENRFGQVFLIRAAGRDAHAVLDALHSRLGNDPATEAVVVEHELREIAEIRATGSLGDV</sequence>
<dbReference type="PANTHER" id="PTHR43466">
    <property type="entry name" value="2-OXO-4-HYDROXY-4-CARBOXY-5-UREIDOIMIDAZOLINE DECARBOXYLASE-RELATED"/>
    <property type="match status" value="1"/>
</dbReference>
<evidence type="ECO:0000313" key="10">
    <source>
        <dbReference type="Proteomes" id="UP001186104"/>
    </source>
</evidence>
<reference evidence="9 10" key="1">
    <citation type="submission" date="2023-10" db="EMBL/GenBank/DDBJ databases">
        <title>Development of a sustainable strategy for remediation of hydrocarbon-contaminated territories based on the waste exchange concept.</title>
        <authorList>
            <person name="Krivoruchko A."/>
        </authorList>
    </citation>
    <scope>NUCLEOTIDE SEQUENCE [LARGE SCALE GENOMIC DNA]</scope>
    <source>
        <strain evidence="9 10">IEGM 1327</strain>
    </source>
</reference>
<dbReference type="NCBIfam" id="NF010372">
    <property type="entry name" value="PRK13798.1"/>
    <property type="match status" value="1"/>
</dbReference>
<feature type="domain" description="Oxo-4-hydroxy-4-carboxy-5-ureidoimidazoline decarboxylase" evidence="8">
    <location>
        <begin position="95"/>
        <end position="247"/>
    </location>
</feature>
<evidence type="ECO:0000256" key="4">
    <source>
        <dbReference type="ARBA" id="ARBA00022631"/>
    </source>
</evidence>
<comment type="catalytic activity">
    <reaction evidence="1">
        <text>5-hydroxy-2-oxo-4-ureido-2,5-dihydro-1H-imidazole-5-carboxylate + H(+) = (S)-allantoin + CO2</text>
        <dbReference type="Rhea" id="RHEA:26301"/>
        <dbReference type="ChEBI" id="CHEBI:15378"/>
        <dbReference type="ChEBI" id="CHEBI:15678"/>
        <dbReference type="ChEBI" id="CHEBI:16526"/>
        <dbReference type="ChEBI" id="CHEBI:58639"/>
        <dbReference type="EC" id="4.1.1.97"/>
    </reaction>
</comment>
<dbReference type="NCBIfam" id="TIGR03180">
    <property type="entry name" value="UraD_2"/>
    <property type="match status" value="1"/>
</dbReference>
<dbReference type="InterPro" id="IPR018020">
    <property type="entry name" value="OHCU_decarboxylase"/>
</dbReference>
<evidence type="ECO:0000256" key="2">
    <source>
        <dbReference type="ARBA" id="ARBA00004754"/>
    </source>
</evidence>
<feature type="region of interest" description="Disordered" evidence="7">
    <location>
        <begin position="156"/>
        <end position="183"/>
    </location>
</feature>
<dbReference type="PANTHER" id="PTHR43466:SF1">
    <property type="entry name" value="2-OXO-4-HYDROXY-4-CARBOXY-5-UREIDOIMIDAZOLINE DECARBOXYLASE-RELATED"/>
    <property type="match status" value="1"/>
</dbReference>
<keyword evidence="4" id="KW-0659">Purine metabolism</keyword>
<dbReference type="Proteomes" id="UP001186104">
    <property type="component" value="Unassembled WGS sequence"/>
</dbReference>
<keyword evidence="6 9" id="KW-0456">Lyase</keyword>
<organism evidence="9 10">
    <name type="scientific">Rhodococcus cerastii</name>
    <dbReference type="NCBI Taxonomy" id="908616"/>
    <lineage>
        <taxon>Bacteria</taxon>
        <taxon>Bacillati</taxon>
        <taxon>Actinomycetota</taxon>
        <taxon>Actinomycetes</taxon>
        <taxon>Mycobacteriales</taxon>
        <taxon>Nocardiaceae</taxon>
        <taxon>Rhodococcus</taxon>
    </lineage>
</organism>
<evidence type="ECO:0000256" key="5">
    <source>
        <dbReference type="ARBA" id="ARBA00022793"/>
    </source>
</evidence>
<name>A0ABU4D0F2_9NOCA</name>